<name>A0ABQ6IE47_9MICO</name>
<reference evidence="2" key="1">
    <citation type="journal article" date="2019" name="Int. J. Syst. Evol. Microbiol.">
        <title>The Global Catalogue of Microorganisms (GCM) 10K type strain sequencing project: providing services to taxonomists for standard genome sequencing and annotation.</title>
        <authorList>
            <consortium name="The Broad Institute Genomics Platform"/>
            <consortium name="The Broad Institute Genome Sequencing Center for Infectious Disease"/>
            <person name="Wu L."/>
            <person name="Ma J."/>
        </authorList>
    </citation>
    <scope>NUCLEOTIDE SEQUENCE [LARGE SCALE GENOMIC DNA]</scope>
    <source>
        <strain evidence="2">NBRC 112299</strain>
    </source>
</reference>
<sequence>MTATVVLPGLVRTHFHDAPELAHMRDEFPEVAWLSAEQVVESALAAVRRKAVVVTPSAKYAVAGTLMRVTPSALTRRMRSMRSR</sequence>
<keyword evidence="2" id="KW-1185">Reference proteome</keyword>
<dbReference type="Proteomes" id="UP001157125">
    <property type="component" value="Unassembled WGS sequence"/>
</dbReference>
<evidence type="ECO:0000313" key="1">
    <source>
        <dbReference type="EMBL" id="GMA35461.1"/>
    </source>
</evidence>
<dbReference type="InterPro" id="IPR036291">
    <property type="entry name" value="NAD(P)-bd_dom_sf"/>
</dbReference>
<evidence type="ECO:0000313" key="2">
    <source>
        <dbReference type="Proteomes" id="UP001157125"/>
    </source>
</evidence>
<proteinExistence type="predicted"/>
<dbReference type="SUPFAM" id="SSF51735">
    <property type="entry name" value="NAD(P)-binding Rossmann-fold domains"/>
    <property type="match status" value="1"/>
</dbReference>
<dbReference type="EMBL" id="BSUN01000001">
    <property type="protein sequence ID" value="GMA35461.1"/>
    <property type="molecule type" value="Genomic_DNA"/>
</dbReference>
<protein>
    <submittedName>
        <fullName evidence="1">Uncharacterized protein</fullName>
    </submittedName>
</protein>
<accession>A0ABQ6IE47</accession>
<gene>
    <name evidence="1" type="ORF">GCM10025876_16650</name>
</gene>
<comment type="caution">
    <text evidence="1">The sequence shown here is derived from an EMBL/GenBank/DDBJ whole genome shotgun (WGS) entry which is preliminary data.</text>
</comment>
<organism evidence="1 2">
    <name type="scientific">Demequina litorisediminis</name>
    <dbReference type="NCBI Taxonomy" id="1849022"/>
    <lineage>
        <taxon>Bacteria</taxon>
        <taxon>Bacillati</taxon>
        <taxon>Actinomycetota</taxon>
        <taxon>Actinomycetes</taxon>
        <taxon>Micrococcales</taxon>
        <taxon>Demequinaceae</taxon>
        <taxon>Demequina</taxon>
    </lineage>
</organism>